<dbReference type="Gene3D" id="3.30.70.580">
    <property type="entry name" value="Pseudouridine synthase I, catalytic domain, N-terminal subdomain"/>
    <property type="match status" value="1"/>
</dbReference>
<dbReference type="PROSITE" id="PS01149">
    <property type="entry name" value="PSI_RSU"/>
    <property type="match status" value="1"/>
</dbReference>
<dbReference type="EC" id="5.4.99.-" evidence="7"/>
<comment type="similarity">
    <text evidence="1 7">Belongs to the pseudouridine synthase RsuA family.</text>
</comment>
<dbReference type="RefSeq" id="WP_285367471.1">
    <property type="nucleotide sequence ID" value="NZ_JASSQD010000001.1"/>
</dbReference>
<evidence type="ECO:0000256" key="2">
    <source>
        <dbReference type="ARBA" id="ARBA00022884"/>
    </source>
</evidence>
<evidence type="ECO:0000259" key="8">
    <source>
        <dbReference type="Pfam" id="PF00849"/>
    </source>
</evidence>
<dbReference type="InterPro" id="IPR006145">
    <property type="entry name" value="PsdUridine_synth_RsuA/RluA"/>
</dbReference>
<feature type="domain" description="Pseudouridine synthase RsuA/RluA-like" evidence="8">
    <location>
        <begin position="61"/>
        <end position="192"/>
    </location>
</feature>
<dbReference type="Gene3D" id="3.30.70.1560">
    <property type="entry name" value="Alpha-L RNA-binding motif"/>
    <property type="match status" value="1"/>
</dbReference>
<dbReference type="InterPro" id="IPR020103">
    <property type="entry name" value="PsdUridine_synth_cat_dom_sf"/>
</dbReference>
<evidence type="ECO:0000256" key="1">
    <source>
        <dbReference type="ARBA" id="ARBA00008348"/>
    </source>
</evidence>
<evidence type="ECO:0000313" key="11">
    <source>
        <dbReference type="Proteomes" id="UP001223547"/>
    </source>
</evidence>
<evidence type="ECO:0000256" key="4">
    <source>
        <dbReference type="ARBA" id="ARBA00036749"/>
    </source>
</evidence>
<evidence type="ECO:0000313" key="10">
    <source>
        <dbReference type="EMBL" id="MDK9557006.1"/>
    </source>
</evidence>
<organism evidence="10 11">
    <name type="scientific">Marinobacter albus</name>
    <dbReference type="NCBI Taxonomy" id="3030833"/>
    <lineage>
        <taxon>Bacteria</taxon>
        <taxon>Pseudomonadati</taxon>
        <taxon>Pseudomonadota</taxon>
        <taxon>Gammaproteobacteria</taxon>
        <taxon>Pseudomonadales</taxon>
        <taxon>Marinobacteraceae</taxon>
        <taxon>Marinobacter</taxon>
    </lineage>
</organism>
<dbReference type="InterPro" id="IPR000748">
    <property type="entry name" value="PsdUridine_synth_RsuA/RluB/E/F"/>
</dbReference>
<dbReference type="InterPro" id="IPR050343">
    <property type="entry name" value="RsuA_PseudoU_synthase"/>
</dbReference>
<keyword evidence="2 6" id="KW-0694">RNA-binding</keyword>
<proteinExistence type="inferred from homology"/>
<dbReference type="InterPro" id="IPR002942">
    <property type="entry name" value="S4_RNA-bd"/>
</dbReference>
<dbReference type="Pfam" id="PF00849">
    <property type="entry name" value="PseudoU_synth_2"/>
    <property type="match status" value="1"/>
</dbReference>
<dbReference type="Proteomes" id="UP001223547">
    <property type="component" value="Unassembled WGS sequence"/>
</dbReference>
<feature type="domain" description="RNA-binding S4" evidence="9">
    <location>
        <begin position="12"/>
        <end position="42"/>
    </location>
</feature>
<dbReference type="PANTHER" id="PTHR47683:SF4">
    <property type="entry name" value="PSEUDOURIDINE SYNTHASE"/>
    <property type="match status" value="1"/>
</dbReference>
<reference evidence="10 11" key="1">
    <citation type="submission" date="2023-05" db="EMBL/GenBank/DDBJ databases">
        <title>Marinobacter albus sp. nov., a marine bacterium isolated from sand in a coastal intertidal zone of huludao.</title>
        <authorList>
            <person name="Deng T."/>
        </authorList>
    </citation>
    <scope>NUCLEOTIDE SEQUENCE [LARGE SCALE GENOMIC DNA]</scope>
    <source>
        <strain evidence="10 11">M216</strain>
    </source>
</reference>
<dbReference type="CDD" id="cd02553">
    <property type="entry name" value="PseudoU_synth_RsuA"/>
    <property type="match status" value="1"/>
</dbReference>
<evidence type="ECO:0000256" key="3">
    <source>
        <dbReference type="ARBA" id="ARBA00023235"/>
    </source>
</evidence>
<name>A0ABT7H9H9_9GAMM</name>
<dbReference type="PROSITE" id="PS50889">
    <property type="entry name" value="S4"/>
    <property type="match status" value="1"/>
</dbReference>
<dbReference type="Gene3D" id="3.10.290.10">
    <property type="entry name" value="RNA-binding S4 domain"/>
    <property type="match status" value="1"/>
</dbReference>
<dbReference type="SUPFAM" id="SSF55174">
    <property type="entry name" value="Alpha-L RNA-binding motif"/>
    <property type="match status" value="1"/>
</dbReference>
<dbReference type="InterPro" id="IPR036986">
    <property type="entry name" value="S4_RNA-bd_sf"/>
</dbReference>
<evidence type="ECO:0000256" key="5">
    <source>
        <dbReference type="ARBA" id="ARBA00037590"/>
    </source>
</evidence>
<dbReference type="InterPro" id="IPR042092">
    <property type="entry name" value="PsdUridine_s_RsuA/RluB/E/F_cat"/>
</dbReference>
<dbReference type="PANTHER" id="PTHR47683">
    <property type="entry name" value="PSEUDOURIDINE SYNTHASE FAMILY PROTEIN-RELATED"/>
    <property type="match status" value="1"/>
</dbReference>
<comment type="function">
    <text evidence="5">Responsible for synthesis of pseudouridine from uracil-516 in 16S ribosomal RNA.</text>
</comment>
<sequence>MKLSRILSNRDGVSRKRANALIAAGRVTVNGTPCRVPARDVDRFSTVRVDEAIIQPGDTAHHLMLHKPAGYLSATVDDVHTTVLDLIAPSLRQELHIAGRLDRASTGLLILTNDGTWSRQLTEPKIKLPKVYRVETADPISQETAQCFAEGIWFEFEQLRTSPATLELLGPQAARVTIYEGRYHQVKRMFHAVGNRITSLHREQMGAIELDAALAPGDYRPLTAPEIDSVRPATVDRLLVQS</sequence>
<dbReference type="SUPFAM" id="SSF55120">
    <property type="entry name" value="Pseudouridine synthase"/>
    <property type="match status" value="1"/>
</dbReference>
<keyword evidence="3 7" id="KW-0413">Isomerase</keyword>
<dbReference type="InterPro" id="IPR018496">
    <property type="entry name" value="PsdUridine_synth_RsuA/RluB_CS"/>
</dbReference>
<comment type="catalytic activity">
    <reaction evidence="4">
        <text>uridine(516) in 16S rRNA = pseudouridine(516) in 16S rRNA</text>
        <dbReference type="Rhea" id="RHEA:38867"/>
        <dbReference type="Rhea" id="RHEA-COMP:10089"/>
        <dbReference type="Rhea" id="RHEA-COMP:10090"/>
        <dbReference type="ChEBI" id="CHEBI:65314"/>
        <dbReference type="ChEBI" id="CHEBI:65315"/>
        <dbReference type="EC" id="5.4.99.19"/>
    </reaction>
</comment>
<dbReference type="InterPro" id="IPR020094">
    <property type="entry name" value="TruA/RsuA/RluB/E/F_N"/>
</dbReference>
<accession>A0ABT7H9H9</accession>
<dbReference type="EMBL" id="JASSQD010000001">
    <property type="protein sequence ID" value="MDK9557006.1"/>
    <property type="molecule type" value="Genomic_DNA"/>
</dbReference>
<dbReference type="NCBIfam" id="TIGR00093">
    <property type="entry name" value="pseudouridine synthase"/>
    <property type="match status" value="1"/>
</dbReference>
<keyword evidence="11" id="KW-1185">Reference proteome</keyword>
<protein>
    <recommendedName>
        <fullName evidence="7">Pseudouridine synthase</fullName>
        <ecNumber evidence="7">5.4.99.-</ecNumber>
    </recommendedName>
</protein>
<evidence type="ECO:0000259" key="9">
    <source>
        <dbReference type="Pfam" id="PF01479"/>
    </source>
</evidence>
<gene>
    <name evidence="10" type="ORF">QQF73_05155</name>
</gene>
<evidence type="ECO:0000256" key="6">
    <source>
        <dbReference type="PROSITE-ProRule" id="PRU00182"/>
    </source>
</evidence>
<comment type="caution">
    <text evidence="10">The sequence shown here is derived from an EMBL/GenBank/DDBJ whole genome shotgun (WGS) entry which is preliminary data.</text>
</comment>
<dbReference type="CDD" id="cd00165">
    <property type="entry name" value="S4"/>
    <property type="match status" value="1"/>
</dbReference>
<evidence type="ECO:0000256" key="7">
    <source>
        <dbReference type="RuleBase" id="RU003887"/>
    </source>
</evidence>
<dbReference type="Pfam" id="PF01479">
    <property type="entry name" value="S4"/>
    <property type="match status" value="1"/>
</dbReference>